<sequence length="356" mass="39245">MFKKLKVSFFVEKAKQRKKLIIGLAVLLLVGFLITGKPLGLLGEKEELKTTKVEQKTLRETVSASGKIEAENSSQLHFTFPAKVVWLGVKKGDVVKKGQALASLDKRDLELKLKKSLRDYSKERWDFEEDKEVTYKDKVITDTIKRILEKNQFDLDKAVADVELADIVVKNAILISPINGTVTEIEGILAGDSLIAATLAASYIKVVDLSSLKFVAQVDEVDYGKIKVGQKVEIALDSFPDKVFAGTVSYIGKEGVKTAGGGVTIPIDIQFNSDGNNLAVGLNGDVEFVVEEKESVLIVPKEYVKTKNSDSIVYILKDGKPEERKVKTGLTTLSQVEITEGLEKDEEIVLVKNNKK</sequence>
<comment type="caution">
    <text evidence="6">The sequence shown here is derived from an EMBL/GenBank/DDBJ whole genome shotgun (WGS) entry which is preliminary data.</text>
</comment>
<dbReference type="Gene3D" id="2.40.420.20">
    <property type="match status" value="1"/>
</dbReference>
<dbReference type="Pfam" id="PF25967">
    <property type="entry name" value="RND-MFP_C"/>
    <property type="match status" value="1"/>
</dbReference>
<evidence type="ECO:0000259" key="4">
    <source>
        <dbReference type="Pfam" id="PF25967"/>
    </source>
</evidence>
<dbReference type="AlphaFoldDB" id="A0A2M7QT06"/>
<dbReference type="InterPro" id="IPR058636">
    <property type="entry name" value="Beta-barrel_YknX"/>
</dbReference>
<dbReference type="Gene3D" id="2.40.30.170">
    <property type="match status" value="1"/>
</dbReference>
<evidence type="ECO:0000256" key="1">
    <source>
        <dbReference type="ARBA" id="ARBA00004196"/>
    </source>
</evidence>
<gene>
    <name evidence="6" type="ORF">COY85_01125</name>
</gene>
<evidence type="ECO:0000313" key="6">
    <source>
        <dbReference type="EMBL" id="PIY75148.1"/>
    </source>
</evidence>
<dbReference type="PANTHER" id="PTHR32347:SF14">
    <property type="entry name" value="EFFLUX SYSTEM COMPONENT YKNX-RELATED"/>
    <property type="match status" value="1"/>
</dbReference>
<dbReference type="SUPFAM" id="SSF111369">
    <property type="entry name" value="HlyD-like secretion proteins"/>
    <property type="match status" value="1"/>
</dbReference>
<dbReference type="GO" id="GO:0022857">
    <property type="term" value="F:transmembrane transporter activity"/>
    <property type="evidence" value="ECO:0007669"/>
    <property type="project" value="InterPro"/>
</dbReference>
<dbReference type="InterPro" id="IPR006143">
    <property type="entry name" value="RND_pump_MFP"/>
</dbReference>
<dbReference type="EMBL" id="PFLK01000023">
    <property type="protein sequence ID" value="PIY75148.1"/>
    <property type="molecule type" value="Genomic_DNA"/>
</dbReference>
<comment type="similarity">
    <text evidence="2">Belongs to the membrane fusion protein (MFP) (TC 8.A.1) family.</text>
</comment>
<name>A0A2M7QT06_9BACT</name>
<dbReference type="InterPro" id="IPR058627">
    <property type="entry name" value="MdtA-like_C"/>
</dbReference>
<dbReference type="Pfam" id="PF25990">
    <property type="entry name" value="Beta-barrel_YknX"/>
    <property type="match status" value="1"/>
</dbReference>
<dbReference type="PANTHER" id="PTHR32347">
    <property type="entry name" value="EFFLUX SYSTEM COMPONENT YKNX-RELATED"/>
    <property type="match status" value="1"/>
</dbReference>
<dbReference type="Gene3D" id="2.40.50.100">
    <property type="match status" value="1"/>
</dbReference>
<evidence type="ECO:0000256" key="2">
    <source>
        <dbReference type="ARBA" id="ARBA00009477"/>
    </source>
</evidence>
<evidence type="ECO:0000313" key="7">
    <source>
        <dbReference type="Proteomes" id="UP000229481"/>
    </source>
</evidence>
<accession>A0A2M7QT06</accession>
<protein>
    <submittedName>
        <fullName evidence="6">Uncharacterized protein</fullName>
    </submittedName>
</protein>
<reference evidence="7" key="1">
    <citation type="submission" date="2017-09" db="EMBL/GenBank/DDBJ databases">
        <title>Depth-based differentiation of microbial function through sediment-hosted aquifers and enrichment of novel symbionts in the deep terrestrial subsurface.</title>
        <authorList>
            <person name="Probst A.J."/>
            <person name="Ladd B."/>
            <person name="Jarett J.K."/>
            <person name="Geller-Mcgrath D.E."/>
            <person name="Sieber C.M.K."/>
            <person name="Emerson J.B."/>
            <person name="Anantharaman K."/>
            <person name="Thomas B.C."/>
            <person name="Malmstrom R."/>
            <person name="Stieglmeier M."/>
            <person name="Klingl A."/>
            <person name="Woyke T."/>
            <person name="Ryan C.M."/>
            <person name="Banfield J.F."/>
        </authorList>
    </citation>
    <scope>NUCLEOTIDE SEQUENCE [LARGE SCALE GENOMIC DNA]</scope>
</reference>
<evidence type="ECO:0000256" key="3">
    <source>
        <dbReference type="ARBA" id="ARBA00023054"/>
    </source>
</evidence>
<organism evidence="6 7">
    <name type="scientific">Candidatus Portnoybacteria bacterium CG_4_10_14_0_8_um_filter_40_50</name>
    <dbReference type="NCBI Taxonomy" id="1974800"/>
    <lineage>
        <taxon>Bacteria</taxon>
        <taxon>Candidatus Portnoyibacteriota</taxon>
    </lineage>
</organism>
<evidence type="ECO:0000259" key="5">
    <source>
        <dbReference type="Pfam" id="PF25990"/>
    </source>
</evidence>
<comment type="subcellular location">
    <subcellularLocation>
        <location evidence="1">Cell envelope</location>
    </subcellularLocation>
</comment>
<dbReference type="GO" id="GO:0016020">
    <property type="term" value="C:membrane"/>
    <property type="evidence" value="ECO:0007669"/>
    <property type="project" value="InterPro"/>
</dbReference>
<feature type="domain" description="YknX-like beta-barrel" evidence="5">
    <location>
        <begin position="215"/>
        <end position="283"/>
    </location>
</feature>
<dbReference type="GO" id="GO:0030313">
    <property type="term" value="C:cell envelope"/>
    <property type="evidence" value="ECO:0007669"/>
    <property type="project" value="UniProtKB-SubCell"/>
</dbReference>
<dbReference type="Proteomes" id="UP000229481">
    <property type="component" value="Unassembled WGS sequence"/>
</dbReference>
<keyword evidence="3" id="KW-0175">Coiled coil</keyword>
<proteinExistence type="inferred from homology"/>
<feature type="domain" description="Multidrug resistance protein MdtA-like C-terminal permuted SH3" evidence="4">
    <location>
        <begin position="296"/>
        <end position="349"/>
    </location>
</feature>
<dbReference type="NCBIfam" id="TIGR01730">
    <property type="entry name" value="RND_mfp"/>
    <property type="match status" value="1"/>
</dbReference>
<dbReference type="InterPro" id="IPR050465">
    <property type="entry name" value="UPF0194_transport"/>
</dbReference>